<proteinExistence type="predicted"/>
<sequence length="66" mass="7225">MSEAIFTANPGAERVSDELVARAAAHYDEKALWTLVLVLSQMCYFVPVALVAKPIPGRPLDENHTT</sequence>
<dbReference type="AlphaFoldDB" id="A0A229T8Q0"/>
<dbReference type="InterPro" id="IPR029032">
    <property type="entry name" value="AhpD-like"/>
</dbReference>
<evidence type="ECO:0008006" key="3">
    <source>
        <dbReference type="Google" id="ProtNLM"/>
    </source>
</evidence>
<reference evidence="2" key="1">
    <citation type="submission" date="2017-07" db="EMBL/GenBank/DDBJ databases">
        <title>Comparative genome mining reveals phylogenetic distribution patterns of secondary metabolites in Amycolatopsis.</title>
        <authorList>
            <person name="Adamek M."/>
            <person name="Alanjary M."/>
            <person name="Sales-Ortells H."/>
            <person name="Goodfellow M."/>
            <person name="Bull A.T."/>
            <person name="Kalinowski J."/>
            <person name="Ziemert N."/>
        </authorList>
    </citation>
    <scope>NUCLEOTIDE SEQUENCE [LARGE SCALE GENOMIC DNA]</scope>
    <source>
        <strain evidence="2">H5</strain>
    </source>
</reference>
<evidence type="ECO:0000313" key="2">
    <source>
        <dbReference type="Proteomes" id="UP000215199"/>
    </source>
</evidence>
<dbReference type="SUPFAM" id="SSF69118">
    <property type="entry name" value="AhpD-like"/>
    <property type="match status" value="1"/>
</dbReference>
<dbReference type="EMBL" id="NMUL01000012">
    <property type="protein sequence ID" value="OXM67602.1"/>
    <property type="molecule type" value="Genomic_DNA"/>
</dbReference>
<evidence type="ECO:0000313" key="1">
    <source>
        <dbReference type="EMBL" id="OXM67602.1"/>
    </source>
</evidence>
<dbReference type="RefSeq" id="WP_093948006.1">
    <property type="nucleotide sequence ID" value="NZ_NMUL01000012.1"/>
</dbReference>
<organism evidence="1 2">
    <name type="scientific">Amycolatopsis vastitatis</name>
    <dbReference type="NCBI Taxonomy" id="1905142"/>
    <lineage>
        <taxon>Bacteria</taxon>
        <taxon>Bacillati</taxon>
        <taxon>Actinomycetota</taxon>
        <taxon>Actinomycetes</taxon>
        <taxon>Pseudonocardiales</taxon>
        <taxon>Pseudonocardiaceae</taxon>
        <taxon>Amycolatopsis</taxon>
    </lineage>
</organism>
<dbReference type="Proteomes" id="UP000215199">
    <property type="component" value="Unassembled WGS sequence"/>
</dbReference>
<accession>A0A229T8Q0</accession>
<keyword evidence="2" id="KW-1185">Reference proteome</keyword>
<name>A0A229T8Q0_9PSEU</name>
<gene>
    <name evidence="1" type="ORF">CF165_14380</name>
</gene>
<comment type="caution">
    <text evidence="1">The sequence shown here is derived from an EMBL/GenBank/DDBJ whole genome shotgun (WGS) entry which is preliminary data.</text>
</comment>
<dbReference type="OrthoDB" id="4543687at2"/>
<protein>
    <recommendedName>
        <fullName evidence="3">MFS transporter</fullName>
    </recommendedName>
</protein>